<organism evidence="1 2">
    <name type="scientific">Thiocystis violascens (strain ATCC 17096 / DSM 198 / 6111)</name>
    <name type="common">Chromatium violascens</name>
    <dbReference type="NCBI Taxonomy" id="765911"/>
    <lineage>
        <taxon>Bacteria</taxon>
        <taxon>Pseudomonadati</taxon>
        <taxon>Pseudomonadota</taxon>
        <taxon>Gammaproteobacteria</taxon>
        <taxon>Chromatiales</taxon>
        <taxon>Chromatiaceae</taxon>
        <taxon>Thiocystis</taxon>
    </lineage>
</organism>
<dbReference type="HOGENOM" id="CLU_2048667_0_0_6"/>
<evidence type="ECO:0008006" key="3">
    <source>
        <dbReference type="Google" id="ProtNLM"/>
    </source>
</evidence>
<protein>
    <recommendedName>
        <fullName evidence="3">WGR domain-containing protein</fullName>
    </recommendedName>
</protein>
<dbReference type="Proteomes" id="UP000006062">
    <property type="component" value="Chromosome"/>
</dbReference>
<dbReference type="RefSeq" id="WP_014777133.1">
    <property type="nucleotide sequence ID" value="NC_018012.1"/>
</dbReference>
<sequence>MKSFALYRYTHPDGTAKEWAYSHLGNGTAEIRWGPSNQLRQCQIKPLREAQERAQQKLGKGYRPIGTIWLDDAGRPVNTHAVRPLRKNTVDLTTLLGPGDSFYF</sequence>
<dbReference type="AlphaFoldDB" id="I3Y6L7"/>
<reference evidence="1 2" key="1">
    <citation type="submission" date="2012-06" db="EMBL/GenBank/DDBJ databases">
        <title>Complete sequence of Thiocystis violascens DSM 198.</title>
        <authorList>
            <consortium name="US DOE Joint Genome Institute"/>
            <person name="Lucas S."/>
            <person name="Han J."/>
            <person name="Lapidus A."/>
            <person name="Cheng J.-F."/>
            <person name="Goodwin L."/>
            <person name="Pitluck S."/>
            <person name="Peters L."/>
            <person name="Ovchinnikova G."/>
            <person name="Teshima H."/>
            <person name="Detter J.C."/>
            <person name="Han C."/>
            <person name="Tapia R."/>
            <person name="Land M."/>
            <person name="Hauser L."/>
            <person name="Kyrpides N."/>
            <person name="Ivanova N."/>
            <person name="Pagani I."/>
            <person name="Vogl K."/>
            <person name="Liu Z."/>
            <person name="Frigaard N.-U."/>
            <person name="Bryant D."/>
            <person name="Woyke T."/>
        </authorList>
    </citation>
    <scope>NUCLEOTIDE SEQUENCE [LARGE SCALE GENOMIC DNA]</scope>
    <source>
        <strain evidence="2">ATCC 17096 / DSM 198 / 6111</strain>
    </source>
</reference>
<evidence type="ECO:0000313" key="1">
    <source>
        <dbReference type="EMBL" id="AFL72635.1"/>
    </source>
</evidence>
<evidence type="ECO:0000313" key="2">
    <source>
        <dbReference type="Proteomes" id="UP000006062"/>
    </source>
</evidence>
<accession>I3Y6L7</accession>
<dbReference type="EMBL" id="CP003154">
    <property type="protein sequence ID" value="AFL72635.1"/>
    <property type="molecule type" value="Genomic_DNA"/>
</dbReference>
<dbReference type="KEGG" id="tvi:Thivi_0577"/>
<dbReference type="eggNOG" id="ENOG50336WD">
    <property type="taxonomic scope" value="Bacteria"/>
</dbReference>
<name>I3Y6L7_THIV6</name>
<dbReference type="OrthoDB" id="6379952at2"/>
<keyword evidence="2" id="KW-1185">Reference proteome</keyword>
<gene>
    <name evidence="1" type="ordered locus">Thivi_0577</name>
</gene>
<dbReference type="STRING" id="765911.Thivi_0577"/>
<proteinExistence type="predicted"/>